<dbReference type="Pfam" id="PF01734">
    <property type="entry name" value="Patatin"/>
    <property type="match status" value="1"/>
</dbReference>
<evidence type="ECO:0000259" key="5">
    <source>
        <dbReference type="PROSITE" id="PS51635"/>
    </source>
</evidence>
<keyword evidence="1 4" id="KW-0378">Hydrolase</keyword>
<evidence type="ECO:0000256" key="1">
    <source>
        <dbReference type="ARBA" id="ARBA00022801"/>
    </source>
</evidence>
<reference evidence="6 7" key="1">
    <citation type="submission" date="2021-01" db="EMBL/GenBank/DDBJ databases">
        <title>Whole genome shotgun sequence of Actinoplanes humidus NBRC 14915.</title>
        <authorList>
            <person name="Komaki H."/>
            <person name="Tamura T."/>
        </authorList>
    </citation>
    <scope>NUCLEOTIDE SEQUENCE [LARGE SCALE GENOMIC DNA]</scope>
    <source>
        <strain evidence="6 7">NBRC 14915</strain>
    </source>
</reference>
<gene>
    <name evidence="6" type="ORF">Ahu01nite_036770</name>
</gene>
<protein>
    <submittedName>
        <fullName evidence="6">Patatin</fullName>
    </submittedName>
</protein>
<feature type="short sequence motif" description="DGA/G" evidence="4">
    <location>
        <begin position="183"/>
        <end position="185"/>
    </location>
</feature>
<dbReference type="PANTHER" id="PTHR14226">
    <property type="entry name" value="NEUROPATHY TARGET ESTERASE/SWISS CHEESE D.MELANOGASTER"/>
    <property type="match status" value="1"/>
</dbReference>
<dbReference type="InterPro" id="IPR002641">
    <property type="entry name" value="PNPLA_dom"/>
</dbReference>
<dbReference type="SUPFAM" id="SSF52151">
    <property type="entry name" value="FabD/lysophospholipase-like"/>
    <property type="match status" value="1"/>
</dbReference>
<keyword evidence="7" id="KW-1185">Reference proteome</keyword>
<accession>A0ABQ3ZPR3</accession>
<feature type="active site" description="Nucleophile" evidence="4">
    <location>
        <position position="41"/>
    </location>
</feature>
<dbReference type="Proteomes" id="UP000603200">
    <property type="component" value="Unassembled WGS sequence"/>
</dbReference>
<dbReference type="EMBL" id="BOMN01000041">
    <property type="protein sequence ID" value="GIE20575.1"/>
    <property type="molecule type" value="Genomic_DNA"/>
</dbReference>
<dbReference type="PROSITE" id="PS51635">
    <property type="entry name" value="PNPLA"/>
    <property type="match status" value="1"/>
</dbReference>
<evidence type="ECO:0000313" key="6">
    <source>
        <dbReference type="EMBL" id="GIE20575.1"/>
    </source>
</evidence>
<dbReference type="InterPro" id="IPR016035">
    <property type="entry name" value="Acyl_Trfase/lysoPLipase"/>
</dbReference>
<evidence type="ECO:0000313" key="7">
    <source>
        <dbReference type="Proteomes" id="UP000603200"/>
    </source>
</evidence>
<feature type="active site" description="Proton acceptor" evidence="4">
    <location>
        <position position="183"/>
    </location>
</feature>
<dbReference type="RefSeq" id="WP_203837724.1">
    <property type="nucleotide sequence ID" value="NZ_BAAATV010000008.1"/>
</dbReference>
<dbReference type="PANTHER" id="PTHR14226:SF57">
    <property type="entry name" value="BLR7027 PROTEIN"/>
    <property type="match status" value="1"/>
</dbReference>
<evidence type="ECO:0000256" key="2">
    <source>
        <dbReference type="ARBA" id="ARBA00022963"/>
    </source>
</evidence>
<comment type="caution">
    <text evidence="6">The sequence shown here is derived from an EMBL/GenBank/DDBJ whole genome shotgun (WGS) entry which is preliminary data.</text>
</comment>
<dbReference type="InterPro" id="IPR050301">
    <property type="entry name" value="NTE"/>
</dbReference>
<feature type="short sequence motif" description="GXGXXG" evidence="4">
    <location>
        <begin position="8"/>
        <end position="13"/>
    </location>
</feature>
<evidence type="ECO:0000256" key="3">
    <source>
        <dbReference type="ARBA" id="ARBA00023098"/>
    </source>
</evidence>
<proteinExistence type="predicted"/>
<keyword evidence="3 4" id="KW-0443">Lipid metabolism</keyword>
<evidence type="ECO:0000256" key="4">
    <source>
        <dbReference type="PROSITE-ProRule" id="PRU01161"/>
    </source>
</evidence>
<sequence>MKALVLGGGGITGIAWELGLLAGLRHLGTDLSAADVIVGTSAGAYVGALLATGIDLDEAIITASGIRIELSPRVDPGFMGRAFAALTSGNLTAAQGRAHLGALAREAPLGDDATHVAQFAAHLPVHTWPVEPRLIITGVDTATGELAAWDATSEVPLPAAVAASCALPGVFPPVHIGTSWFMDGGVRSVTNTDLAIGADSVIVITPSSGMFRTPPATELESLNATRSLLVAPDGAALAAIGPNILDPSRLAPALQAGATQATTVAEAVAKTWL</sequence>
<keyword evidence="2 4" id="KW-0442">Lipid degradation</keyword>
<feature type="short sequence motif" description="GXSXG" evidence="4">
    <location>
        <begin position="39"/>
        <end position="43"/>
    </location>
</feature>
<organism evidence="6 7">
    <name type="scientific">Winogradskya humida</name>
    <dbReference type="NCBI Taxonomy" id="113566"/>
    <lineage>
        <taxon>Bacteria</taxon>
        <taxon>Bacillati</taxon>
        <taxon>Actinomycetota</taxon>
        <taxon>Actinomycetes</taxon>
        <taxon>Micromonosporales</taxon>
        <taxon>Micromonosporaceae</taxon>
        <taxon>Winogradskya</taxon>
    </lineage>
</organism>
<dbReference type="Gene3D" id="3.40.1090.10">
    <property type="entry name" value="Cytosolic phospholipase A2 catalytic domain"/>
    <property type="match status" value="2"/>
</dbReference>
<name>A0ABQ3ZPR3_9ACTN</name>
<feature type="domain" description="PNPLA" evidence="5">
    <location>
        <begin position="4"/>
        <end position="196"/>
    </location>
</feature>